<dbReference type="SMART" id="SM00054">
    <property type="entry name" value="EFh"/>
    <property type="match status" value="1"/>
</dbReference>
<feature type="compositionally biased region" description="Basic and acidic residues" evidence="3">
    <location>
        <begin position="57"/>
        <end position="69"/>
    </location>
</feature>
<keyword evidence="1" id="KW-0479">Metal-binding</keyword>
<dbReference type="Proteomes" id="UP000314985">
    <property type="component" value="Chromosome 6"/>
</dbReference>
<dbReference type="Ensembl" id="ENSSSCT00070058862.1">
    <property type="protein sequence ID" value="ENSSSCP00070050082.1"/>
    <property type="gene ID" value="ENSSSCG00070029317.1"/>
</dbReference>
<dbReference type="PROSITE" id="PS00018">
    <property type="entry name" value="EF_HAND_1"/>
    <property type="match status" value="1"/>
</dbReference>
<feature type="region of interest" description="Disordered" evidence="3">
    <location>
        <begin position="44"/>
        <end position="69"/>
    </location>
</feature>
<feature type="compositionally biased region" description="Low complexity" evidence="3">
    <location>
        <begin position="120"/>
        <end position="146"/>
    </location>
</feature>
<reference evidence="5" key="2">
    <citation type="submission" date="2025-08" db="UniProtKB">
        <authorList>
            <consortium name="Ensembl"/>
        </authorList>
    </citation>
    <scope>IDENTIFICATION</scope>
</reference>
<dbReference type="PANTHER" id="PTHR47500:SF1">
    <property type="entry name" value="SPERMATOGENESIS-ASSOCIATED PROTEIN 21"/>
    <property type="match status" value="1"/>
</dbReference>
<dbReference type="InterPro" id="IPR018247">
    <property type="entry name" value="EF_Hand_1_Ca_BS"/>
</dbReference>
<proteinExistence type="predicted"/>
<name>A0A4X1W7E4_PIG</name>
<dbReference type="GO" id="GO:0005509">
    <property type="term" value="F:calcium ion binding"/>
    <property type="evidence" value="ECO:0007669"/>
    <property type="project" value="InterPro"/>
</dbReference>
<dbReference type="PROSITE" id="PS50222">
    <property type="entry name" value="EF_HAND_2"/>
    <property type="match status" value="1"/>
</dbReference>
<dbReference type="InterPro" id="IPR011992">
    <property type="entry name" value="EF-hand-dom_pair"/>
</dbReference>
<accession>A0A4X1W7E4</accession>
<evidence type="ECO:0000259" key="4">
    <source>
        <dbReference type="PROSITE" id="PS50222"/>
    </source>
</evidence>
<evidence type="ECO:0000256" key="2">
    <source>
        <dbReference type="ARBA" id="ARBA00022837"/>
    </source>
</evidence>
<feature type="region of interest" description="Disordered" evidence="3">
    <location>
        <begin position="92"/>
        <end position="154"/>
    </location>
</feature>
<feature type="domain" description="EF-hand" evidence="4">
    <location>
        <begin position="256"/>
        <end position="291"/>
    </location>
</feature>
<dbReference type="Gene3D" id="1.10.238.10">
    <property type="entry name" value="EF-hand"/>
    <property type="match status" value="1"/>
</dbReference>
<evidence type="ECO:0000313" key="5">
    <source>
        <dbReference type="Ensembl" id="ENSSSCP00070050082.1"/>
    </source>
</evidence>
<keyword evidence="2" id="KW-0106">Calcium</keyword>
<dbReference type="InterPro" id="IPR002048">
    <property type="entry name" value="EF_hand_dom"/>
</dbReference>
<dbReference type="CDD" id="cd00051">
    <property type="entry name" value="EFh"/>
    <property type="match status" value="1"/>
</dbReference>
<protein>
    <recommendedName>
        <fullName evidence="4">EF-hand domain-containing protein</fullName>
    </recommendedName>
</protein>
<evidence type="ECO:0000256" key="1">
    <source>
        <dbReference type="ARBA" id="ARBA00022723"/>
    </source>
</evidence>
<organism evidence="5 6">
    <name type="scientific">Sus scrofa</name>
    <name type="common">Pig</name>
    <dbReference type="NCBI Taxonomy" id="9823"/>
    <lineage>
        <taxon>Eukaryota</taxon>
        <taxon>Metazoa</taxon>
        <taxon>Chordata</taxon>
        <taxon>Craniata</taxon>
        <taxon>Vertebrata</taxon>
        <taxon>Euteleostomi</taxon>
        <taxon>Mammalia</taxon>
        <taxon>Eutheria</taxon>
        <taxon>Laurasiatheria</taxon>
        <taxon>Artiodactyla</taxon>
        <taxon>Suina</taxon>
        <taxon>Suidae</taxon>
        <taxon>Sus</taxon>
    </lineage>
</organism>
<dbReference type="SUPFAM" id="SSF47473">
    <property type="entry name" value="EF-hand"/>
    <property type="match status" value="1"/>
</dbReference>
<evidence type="ECO:0000256" key="3">
    <source>
        <dbReference type="SAM" id="MobiDB-lite"/>
    </source>
</evidence>
<dbReference type="InterPro" id="IPR043520">
    <property type="entry name" value="SPT21"/>
</dbReference>
<feature type="region of interest" description="Disordered" evidence="3">
    <location>
        <begin position="1"/>
        <end position="30"/>
    </location>
</feature>
<dbReference type="PANTHER" id="PTHR47500">
    <property type="entry name" value="EF-HAND CALCIUM-BINDING DOMAIN-CONTAINING PROTEIN"/>
    <property type="match status" value="1"/>
</dbReference>
<sequence length="471" mass="52564">SSQEAMPMATLEEKMAHSSSPSTPRPNTPKERLLFSLWDNLAIWSPPESPPQPCPQEVKDLGERREPDHSLKLLQEPMVAAGCLLEVEEEEATHRRATKARALPNRKSPRTLTPVPNSPPADSSAPSLPLTLPQTSASAPAVAPSRARPPAPGPVPVPMGVPITALPVPMSDLGWRRTELLHHGRERSLDYPKARQELEEHCLQKVCQTWEERSEEENLTLQQEEAFRSYFEIFNGPGEVDAQSLENILVLVGISLTPAQMDDALMSADIDGDGHVNFKDFLAVMTDTKRFFCSMEQNALMDMAPPNPHTLLFEILSLLVEMLALPEAALEEITSYYQKKLKEGTGKSRKMESATGRLRSRKKLSYNPQQADVLEVPERRVLRILSRLKQQNFAANLQSPYAQVPCIPLCPQLDKRVIRRKQGSHYLLDQCTPTSLGPDIHSFFFQTGSQGGRELSCDSRKWLNSVPAPTH</sequence>
<evidence type="ECO:0000313" key="6">
    <source>
        <dbReference type="Proteomes" id="UP000314985"/>
    </source>
</evidence>
<dbReference type="AlphaFoldDB" id="A0A4X1W7E4"/>
<reference evidence="5 6" key="1">
    <citation type="submission" date="2017-08" db="EMBL/GenBank/DDBJ databases">
        <title>USMARCv1.0.</title>
        <authorList>
            <person name="Hannum G.I."/>
            <person name="Koren S."/>
            <person name="Schroeder S.G."/>
            <person name="Chin S.C."/>
            <person name="Nonneman D.J."/>
            <person name="Becker S.A."/>
            <person name="Rosen B.D."/>
            <person name="Bickhart D.M."/>
            <person name="Putnam N.H."/>
            <person name="Green R.E."/>
            <person name="Tuggle C.K."/>
            <person name="Liu H."/>
            <person name="Rohrer G.A."/>
            <person name="Warr A."/>
            <person name="Hall R."/>
            <person name="Kim K."/>
            <person name="Hume D.A."/>
            <person name="Talbot R."/>
            <person name="Chow W."/>
            <person name="Howe K."/>
            <person name="Schwartz A.S."/>
            <person name="Watson M."/>
            <person name="Archibald A.L."/>
            <person name="Phillippy A.M."/>
            <person name="Smith T.P.L."/>
        </authorList>
    </citation>
    <scope>NUCLEOTIDE SEQUENCE [LARGE SCALE GENOMIC DNA]</scope>
</reference>